<sequence length="1464" mass="165099">MRYVQNMSICPAESSGGSVAAQDNLVGQPRPRGRPRIKPRVFGPKQKRGRPPKAPQVPTDVVDGLDEARPVKKARGRPKKSVPQQLVTVELGSFTLPRARSKQTPLMSRSGTPTCPQQSPVMRSPATAITAEPAQDTVTKEQCSAPPVHVTIIENEDPDREVEDKVEGEDSGVNGTGIGISDEVYEVCDNDKDDDMGDIGDLVESVEETSGDSWKQSTFQPKRQPLPAWLTEPFSAAVSESKQRDDNGLPPLYQKSTSLVSEPLAVFYLKIPCPGCHRTLHRHQHIPRPRRCVDVNSTFWIIGYCYRCRNCFNPRTGLQSVTYRSWDPRIMALLPSELAAEFPACLSHRSGISKTLFELMRGSFQNGVGSRQFADLLRVQHLLAYDNLQLQYLNHLATGQNGLAAWVNQTHSYEPFLPFDDTSSHGRHGYTPSSVWLRDVYDSYIETHQQYFNQHMSMLSGEICAIDHSHKVTKHVARVEGEQVFTALLTVTNEKGEIRICNFVATKSHSQFEDALARMRTSLNLYKHQQPSLFYTDNMADELFLENSFPSLRSGVTSLQKYAHLDPFELPDGVGIFLVDTVQSVNNAISTILNDVPENEGEIAVGFDMEWNVELTPHGLVRSSRKAAILQIAYEKRVYILQISNMIARGELPHQLELFLSHPRIRKVGRLVSSDLINLEKSCRKPPMPPFTGGLDLAKMAKERYVTANANMGLADLTAIILRKRLDKNTLLRTSETWENTTLSDEQISYASKDAYVSLVIYHELANRYSIPSPLLATTPPMTPVLLYSSSFRNVIAEGVMSSHLGTYDGVVVSSNHAIVNVQYVLVPGAIILSHRKRSLESFGEPPFTVVAPRNLLRTYSPLQSRHQPSILETSSMQPSANHITSDSVAELDESVDEMISISDSLRGDISGPTQELQPSDEASRSADEKLGPDELLGMARNPNEWDNAIHSRVLKDPWHMFHMIYLSATHRLRKQFTRELRDAIFIPDQQDRNRIDAWGSTQTPPETYEKLHNASPEWIRKRCRHTIPPPHILYPLVRKVFSTYGPIVDPTTKQPLFSSNSQWKMARNILELIRRGFVSDPPGISLYTQFGIDKQTGLPMYRCIRGTNTIEGGVHTHIKSRLPKFGVSIRHVQASLLDFTLRHNLLVGTYNSTGQHYRGHFSIWTMNRIQELLMTLKDSFSKPIQLDGWVNGNMYIQTKEVIGILPIPNEVRNLNGMSSYHSTLNQNQKYSFVARMQNTQKVVLPVHTLMEQNLFRTLMTSEHAFSPKSGDPHWNDAVIIWNRHADRLDGVYYKLVEHLKTYHAKWKTLLHVKETLSLTTNIRQPLMQLIHDPSRSLIVPPVPTMLPQPLRVDQGHVEDINSGSTSTRVYDSGAATQNLFFPDTACLQPPAIMPASSNMHITQKKSLIGPQRRQRTCRKCTLPDCKGKRAVTDCRNKCRDCGKVECKGRNSRKLHLKCHEGWE</sequence>
<dbReference type="EMBL" id="JABXXO010000014">
    <property type="protein sequence ID" value="KAF7761029.1"/>
    <property type="molecule type" value="Genomic_DNA"/>
</dbReference>
<dbReference type="PANTHER" id="PTHR13620:SF104">
    <property type="entry name" value="EXONUCLEASE 3'-5' DOMAIN-CONTAINING PROTEIN 2"/>
    <property type="match status" value="1"/>
</dbReference>
<dbReference type="Pfam" id="PF20499">
    <property type="entry name" value="DUF6729"/>
    <property type="match status" value="1"/>
</dbReference>
<comment type="caution">
    <text evidence="6">The sequence shown here is derived from an EMBL/GenBank/DDBJ whole genome shotgun (WGS) entry which is preliminary data.</text>
</comment>
<evidence type="ECO:0000256" key="1">
    <source>
        <dbReference type="ARBA" id="ARBA00022722"/>
    </source>
</evidence>
<dbReference type="GO" id="GO:0008408">
    <property type="term" value="F:3'-5' exonuclease activity"/>
    <property type="evidence" value="ECO:0007669"/>
    <property type="project" value="InterPro"/>
</dbReference>
<evidence type="ECO:0000256" key="3">
    <source>
        <dbReference type="SAM" id="MobiDB-lite"/>
    </source>
</evidence>
<feature type="region of interest" description="Disordered" evidence="3">
    <location>
        <begin position="905"/>
        <end position="928"/>
    </location>
</feature>
<dbReference type="GO" id="GO:0003677">
    <property type="term" value="F:DNA binding"/>
    <property type="evidence" value="ECO:0007669"/>
    <property type="project" value="InterPro"/>
</dbReference>
<proteinExistence type="predicted"/>
<dbReference type="SMART" id="SM00384">
    <property type="entry name" value="AT_hook"/>
    <property type="match status" value="2"/>
</dbReference>
<dbReference type="InterPro" id="IPR002562">
    <property type="entry name" value="3'-5'_exonuclease_dom"/>
</dbReference>
<evidence type="ECO:0000313" key="7">
    <source>
        <dbReference type="Proteomes" id="UP000629468"/>
    </source>
</evidence>
<dbReference type="PRINTS" id="PR00929">
    <property type="entry name" value="ATHOOK"/>
</dbReference>
<gene>
    <name evidence="6" type="ORF">Agabi119p4_10438</name>
</gene>
<evidence type="ECO:0000259" key="5">
    <source>
        <dbReference type="Pfam" id="PF20499"/>
    </source>
</evidence>
<accession>A0A8H7C3M8</accession>
<dbReference type="Gene3D" id="3.30.420.10">
    <property type="entry name" value="Ribonuclease H-like superfamily/Ribonuclease H"/>
    <property type="match status" value="1"/>
</dbReference>
<dbReference type="InterPro" id="IPR046616">
    <property type="entry name" value="DUF6729"/>
</dbReference>
<dbReference type="GO" id="GO:0006139">
    <property type="term" value="P:nucleobase-containing compound metabolic process"/>
    <property type="evidence" value="ECO:0007669"/>
    <property type="project" value="InterPro"/>
</dbReference>
<dbReference type="PANTHER" id="PTHR13620">
    <property type="entry name" value="3-5 EXONUCLEASE"/>
    <property type="match status" value="1"/>
</dbReference>
<keyword evidence="2" id="KW-0378">Hydrolase</keyword>
<organism evidence="6 7">
    <name type="scientific">Agaricus bisporus var. burnettii</name>
    <dbReference type="NCBI Taxonomy" id="192524"/>
    <lineage>
        <taxon>Eukaryota</taxon>
        <taxon>Fungi</taxon>
        <taxon>Dikarya</taxon>
        <taxon>Basidiomycota</taxon>
        <taxon>Agaricomycotina</taxon>
        <taxon>Agaricomycetes</taxon>
        <taxon>Agaricomycetidae</taxon>
        <taxon>Agaricales</taxon>
        <taxon>Agaricineae</taxon>
        <taxon>Agaricaceae</taxon>
        <taxon>Agaricus</taxon>
    </lineage>
</organism>
<evidence type="ECO:0008006" key="8">
    <source>
        <dbReference type="Google" id="ProtNLM"/>
    </source>
</evidence>
<feature type="region of interest" description="Disordered" evidence="3">
    <location>
        <begin position="1"/>
        <end position="82"/>
    </location>
</feature>
<evidence type="ECO:0000313" key="6">
    <source>
        <dbReference type="EMBL" id="KAF7761029.1"/>
    </source>
</evidence>
<feature type="compositionally biased region" description="Basic residues" evidence="3">
    <location>
        <begin position="71"/>
        <end position="80"/>
    </location>
</feature>
<dbReference type="SUPFAM" id="SSF53098">
    <property type="entry name" value="Ribonuclease H-like"/>
    <property type="match status" value="1"/>
</dbReference>
<name>A0A8H7C3M8_AGABI</name>
<dbReference type="InterPro" id="IPR036397">
    <property type="entry name" value="RNaseH_sf"/>
</dbReference>
<dbReference type="CDD" id="cd06141">
    <property type="entry name" value="WRN_exo"/>
    <property type="match status" value="1"/>
</dbReference>
<dbReference type="GO" id="GO:0005634">
    <property type="term" value="C:nucleus"/>
    <property type="evidence" value="ECO:0007669"/>
    <property type="project" value="TreeGrafter"/>
</dbReference>
<feature type="region of interest" description="Disordered" evidence="3">
    <location>
        <begin position="101"/>
        <end position="121"/>
    </location>
</feature>
<reference evidence="6 7" key="1">
    <citation type="journal article" name="Sci. Rep.">
        <title>Telomere-to-telomere assembled and centromere annotated genomes of the two main subspecies of the button mushroom Agaricus bisporus reveal especially polymorphic chromosome ends.</title>
        <authorList>
            <person name="Sonnenberg A.S.M."/>
            <person name="Sedaghat-Telgerd N."/>
            <person name="Lavrijssen B."/>
            <person name="Ohm R.A."/>
            <person name="Hendrickx P.M."/>
            <person name="Scholtmeijer K."/>
            <person name="Baars J.J.P."/>
            <person name="van Peer A."/>
        </authorList>
    </citation>
    <scope>NUCLEOTIDE SEQUENCE [LARGE SCALE GENOMIC DNA]</scope>
    <source>
        <strain evidence="6 7">H119_p4</strain>
    </source>
</reference>
<feature type="compositionally biased region" description="Basic residues" evidence="3">
    <location>
        <begin position="31"/>
        <end position="51"/>
    </location>
</feature>
<feature type="compositionally biased region" description="Acidic residues" evidence="3">
    <location>
        <begin position="158"/>
        <end position="170"/>
    </location>
</feature>
<feature type="region of interest" description="Disordered" evidence="3">
    <location>
        <begin position="158"/>
        <end position="179"/>
    </location>
</feature>
<dbReference type="GO" id="GO:0005737">
    <property type="term" value="C:cytoplasm"/>
    <property type="evidence" value="ECO:0007669"/>
    <property type="project" value="TreeGrafter"/>
</dbReference>
<dbReference type="InterPro" id="IPR017956">
    <property type="entry name" value="AT_hook_DNA-bd_motif"/>
</dbReference>
<protein>
    <recommendedName>
        <fullName evidence="8">3'-5' exonuclease domain-containing protein</fullName>
    </recommendedName>
</protein>
<feature type="compositionally biased region" description="Polar residues" evidence="3">
    <location>
        <begin position="102"/>
        <end position="121"/>
    </location>
</feature>
<dbReference type="Proteomes" id="UP000629468">
    <property type="component" value="Unassembled WGS sequence"/>
</dbReference>
<dbReference type="InterPro" id="IPR051132">
    <property type="entry name" value="3-5_Exonuclease_domain"/>
</dbReference>
<evidence type="ECO:0000256" key="2">
    <source>
        <dbReference type="ARBA" id="ARBA00022801"/>
    </source>
</evidence>
<evidence type="ECO:0000259" key="4">
    <source>
        <dbReference type="Pfam" id="PF01612"/>
    </source>
</evidence>
<dbReference type="InterPro" id="IPR012337">
    <property type="entry name" value="RNaseH-like_sf"/>
</dbReference>
<feature type="domain" description="3'-5' exonuclease" evidence="4">
    <location>
        <begin position="588"/>
        <end position="768"/>
    </location>
</feature>
<keyword evidence="1" id="KW-0540">Nuclease</keyword>
<feature type="domain" description="DUF6729" evidence="5">
    <location>
        <begin position="223"/>
        <end position="409"/>
    </location>
</feature>
<dbReference type="Pfam" id="PF01612">
    <property type="entry name" value="DNA_pol_A_exo1"/>
    <property type="match status" value="1"/>
</dbReference>